<dbReference type="Proteomes" id="UP001392437">
    <property type="component" value="Unassembled WGS sequence"/>
</dbReference>
<comment type="caution">
    <text evidence="1">The sequence shown here is derived from an EMBL/GenBank/DDBJ whole genome shotgun (WGS) entry which is preliminary data.</text>
</comment>
<name>A0AAW0QS38_9PEZI</name>
<dbReference type="InterPro" id="IPR038883">
    <property type="entry name" value="AN11006-like"/>
</dbReference>
<proteinExistence type="predicted"/>
<keyword evidence="2" id="KW-1185">Reference proteome</keyword>
<dbReference type="PANTHER" id="PTHR42085:SF1">
    <property type="entry name" value="F-BOX DOMAIN-CONTAINING PROTEIN"/>
    <property type="match status" value="1"/>
</dbReference>
<evidence type="ECO:0000313" key="2">
    <source>
        <dbReference type="Proteomes" id="UP001392437"/>
    </source>
</evidence>
<protein>
    <submittedName>
        <fullName evidence="1">Uncharacterized protein</fullName>
    </submittedName>
</protein>
<dbReference type="PANTHER" id="PTHR42085">
    <property type="entry name" value="F-BOX DOMAIN-CONTAINING PROTEIN"/>
    <property type="match status" value="1"/>
</dbReference>
<sequence length="79" mass="9231">MSVLFRLPRELRDQIYECCLVRGQSIRPNTPAPWEEPKYGLGLLRVSRAVSVEAVPVLYGRNILDFTLTYCHEVDRFFE</sequence>
<dbReference type="AlphaFoldDB" id="A0AAW0QS38"/>
<organism evidence="1 2">
    <name type="scientific">Apiospora kogelbergensis</name>
    <dbReference type="NCBI Taxonomy" id="1337665"/>
    <lineage>
        <taxon>Eukaryota</taxon>
        <taxon>Fungi</taxon>
        <taxon>Dikarya</taxon>
        <taxon>Ascomycota</taxon>
        <taxon>Pezizomycotina</taxon>
        <taxon>Sordariomycetes</taxon>
        <taxon>Xylariomycetidae</taxon>
        <taxon>Amphisphaeriales</taxon>
        <taxon>Apiosporaceae</taxon>
        <taxon>Apiospora</taxon>
    </lineage>
</organism>
<gene>
    <name evidence="1" type="ORF">PG999_007732</name>
</gene>
<accession>A0AAW0QS38</accession>
<reference evidence="1 2" key="1">
    <citation type="submission" date="2023-01" db="EMBL/GenBank/DDBJ databases">
        <title>Analysis of 21 Apiospora genomes using comparative genomics revels a genus with tremendous synthesis potential of carbohydrate active enzymes and secondary metabolites.</title>
        <authorList>
            <person name="Sorensen T."/>
        </authorList>
    </citation>
    <scope>NUCLEOTIDE SEQUENCE [LARGE SCALE GENOMIC DNA]</scope>
    <source>
        <strain evidence="1 2">CBS 117206</strain>
    </source>
</reference>
<dbReference type="EMBL" id="JAQQWP010000007">
    <property type="protein sequence ID" value="KAK8109595.1"/>
    <property type="molecule type" value="Genomic_DNA"/>
</dbReference>
<evidence type="ECO:0000313" key="1">
    <source>
        <dbReference type="EMBL" id="KAK8109595.1"/>
    </source>
</evidence>